<feature type="region of interest" description="Disordered" evidence="1">
    <location>
        <begin position="187"/>
        <end position="208"/>
    </location>
</feature>
<dbReference type="Proteomes" id="UP000438448">
    <property type="component" value="Unassembled WGS sequence"/>
</dbReference>
<name>A0A7K0CWD9_9NOCA</name>
<keyword evidence="4" id="KW-1185">Reference proteome</keyword>
<keyword evidence="2" id="KW-0472">Membrane</keyword>
<evidence type="ECO:0000256" key="1">
    <source>
        <dbReference type="SAM" id="MobiDB-lite"/>
    </source>
</evidence>
<evidence type="ECO:0000313" key="3">
    <source>
        <dbReference type="EMBL" id="MQY17805.1"/>
    </source>
</evidence>
<protein>
    <submittedName>
        <fullName evidence="3">Uncharacterized protein</fullName>
    </submittedName>
</protein>
<proteinExistence type="predicted"/>
<dbReference type="EMBL" id="WEGK01000002">
    <property type="protein sequence ID" value="MQY17805.1"/>
    <property type="molecule type" value="Genomic_DNA"/>
</dbReference>
<dbReference type="RefSeq" id="WP_153407919.1">
    <property type="nucleotide sequence ID" value="NZ_WEGK01000002.1"/>
</dbReference>
<feature type="transmembrane region" description="Helical" evidence="2">
    <location>
        <begin position="121"/>
        <end position="145"/>
    </location>
</feature>
<evidence type="ECO:0000313" key="4">
    <source>
        <dbReference type="Proteomes" id="UP000438448"/>
    </source>
</evidence>
<feature type="region of interest" description="Disordered" evidence="1">
    <location>
        <begin position="1"/>
        <end position="116"/>
    </location>
</feature>
<feature type="compositionally biased region" description="Pro residues" evidence="1">
    <location>
        <begin position="73"/>
        <end position="85"/>
    </location>
</feature>
<evidence type="ECO:0000256" key="2">
    <source>
        <dbReference type="SAM" id="Phobius"/>
    </source>
</evidence>
<comment type="caution">
    <text evidence="3">The sequence shown here is derived from an EMBL/GenBank/DDBJ whole genome shotgun (WGS) entry which is preliminary data.</text>
</comment>
<gene>
    <name evidence="3" type="ORF">NRB20_08710</name>
</gene>
<dbReference type="OrthoDB" id="4569538at2"/>
<feature type="compositionally biased region" description="Low complexity" evidence="1">
    <location>
        <begin position="86"/>
        <end position="109"/>
    </location>
</feature>
<sequence>MTENTPPQDESPQDANQWWSTPASTGSGTPLTGTDPTILGGNQAFGTAGHAQQPYTPPTYNPQPYGQSGVQPIPQPPSQPTPQPVVQPQMGYTGQQPQPQFTGGYPQQPAFTPRPPQKSNAALWIIGGVVGLVVIIGVVIGIVAVSSSNDSSSSILGKNKVDGDYNMSSVSNACNLVDMTVLSKWATTPKSSPTHTERAPDSTIGGGSLDCNGSYEGGGGKYSTNSASLSLDVNFQSKYGSPDYTMWKDSDTKTTGSGRSSGDLPGVGSQAYYAVEQDDYSSFTVYNYTCATMDSNLSAKVELRIYADSTLNKDDVATTCKNQLKKVLTGLHK</sequence>
<reference evidence="3 4" key="1">
    <citation type="submission" date="2019-10" db="EMBL/GenBank/DDBJ databases">
        <title>Nocardia macrotermitis sp. nov. and Nocardia aurantia sp. nov., isolated from the gut of fungus growing-termite Macrotermes natalensis.</title>
        <authorList>
            <person name="Benndorf R."/>
            <person name="Schwitalla J."/>
            <person name="Martin K."/>
            <person name="De Beer W."/>
            <person name="Kaster A.-K."/>
            <person name="Vollmers J."/>
            <person name="Poulsen M."/>
            <person name="Beemelmanns C."/>
        </authorList>
    </citation>
    <scope>NUCLEOTIDE SEQUENCE [LARGE SCALE GENOMIC DNA]</scope>
    <source>
        <strain evidence="3 4">RB20</strain>
    </source>
</reference>
<feature type="compositionally biased region" description="Polar residues" evidence="1">
    <location>
        <begin position="1"/>
        <end position="35"/>
    </location>
</feature>
<dbReference type="AlphaFoldDB" id="A0A7K0CWD9"/>
<organism evidence="3 4">
    <name type="scientific">Nocardia macrotermitis</name>
    <dbReference type="NCBI Taxonomy" id="2585198"/>
    <lineage>
        <taxon>Bacteria</taxon>
        <taxon>Bacillati</taxon>
        <taxon>Actinomycetota</taxon>
        <taxon>Actinomycetes</taxon>
        <taxon>Mycobacteriales</taxon>
        <taxon>Nocardiaceae</taxon>
        <taxon>Nocardia</taxon>
    </lineage>
</organism>
<keyword evidence="2" id="KW-1133">Transmembrane helix</keyword>
<accession>A0A7K0CWD9</accession>
<keyword evidence="2" id="KW-0812">Transmembrane</keyword>